<keyword evidence="2" id="KW-1185">Reference proteome</keyword>
<organism evidence="1 2">
    <name type="scientific">Effusibacillus consociatus</name>
    <dbReference type="NCBI Taxonomy" id="1117041"/>
    <lineage>
        <taxon>Bacteria</taxon>
        <taxon>Bacillati</taxon>
        <taxon>Bacillota</taxon>
        <taxon>Bacilli</taxon>
        <taxon>Bacillales</taxon>
        <taxon>Alicyclobacillaceae</taxon>
        <taxon>Effusibacillus</taxon>
    </lineage>
</organism>
<dbReference type="Proteomes" id="UP001596002">
    <property type="component" value="Unassembled WGS sequence"/>
</dbReference>
<reference evidence="2" key="1">
    <citation type="journal article" date="2019" name="Int. J. Syst. Evol. Microbiol.">
        <title>The Global Catalogue of Microorganisms (GCM) 10K type strain sequencing project: providing services to taxonomists for standard genome sequencing and annotation.</title>
        <authorList>
            <consortium name="The Broad Institute Genomics Platform"/>
            <consortium name="The Broad Institute Genome Sequencing Center for Infectious Disease"/>
            <person name="Wu L."/>
            <person name="Ma J."/>
        </authorList>
    </citation>
    <scope>NUCLEOTIDE SEQUENCE [LARGE SCALE GENOMIC DNA]</scope>
    <source>
        <strain evidence="2">WYCCWR 12678</strain>
    </source>
</reference>
<proteinExistence type="predicted"/>
<evidence type="ECO:0000313" key="2">
    <source>
        <dbReference type="Proteomes" id="UP001596002"/>
    </source>
</evidence>
<dbReference type="EMBL" id="JBHSHC010000010">
    <property type="protein sequence ID" value="MFC4766025.1"/>
    <property type="molecule type" value="Genomic_DNA"/>
</dbReference>
<accession>A0ABV9Q004</accession>
<protein>
    <submittedName>
        <fullName evidence="1">Uncharacterized protein</fullName>
    </submittedName>
</protein>
<comment type="caution">
    <text evidence="1">The sequence shown here is derived from an EMBL/GenBank/DDBJ whole genome shotgun (WGS) entry which is preliminary data.</text>
</comment>
<evidence type="ECO:0000313" key="1">
    <source>
        <dbReference type="EMBL" id="MFC4766025.1"/>
    </source>
</evidence>
<name>A0ABV9Q004_9BACL</name>
<sequence length="109" mass="12365">MFPSNNFVLTRNAIENILAGRLTEYSLGMDSRDIHAAATMLQPERQFFAPDARWISIASALEKGYFMLIPMRDQNGSQQPLKNEQIKQLEESLENGDQECKIGGRGYLQ</sequence>
<gene>
    <name evidence="1" type="ORF">ACFO8Q_01230</name>
</gene>